<name>A0AA37LZ44_9PEZI</name>
<evidence type="ECO:0000313" key="4">
    <source>
        <dbReference type="Proteomes" id="UP001055172"/>
    </source>
</evidence>
<dbReference type="Proteomes" id="UP001055172">
    <property type="component" value="Unassembled WGS sequence"/>
</dbReference>
<dbReference type="PANTHER" id="PTHR10177">
    <property type="entry name" value="CYCLINS"/>
    <property type="match status" value="1"/>
</dbReference>
<evidence type="ECO:0000313" key="3">
    <source>
        <dbReference type="EMBL" id="GJC91060.1"/>
    </source>
</evidence>
<comment type="similarity">
    <text evidence="1">Belongs to the cyclin family.</text>
</comment>
<evidence type="ECO:0000259" key="2">
    <source>
        <dbReference type="SMART" id="SM00385"/>
    </source>
</evidence>
<dbReference type="InterPro" id="IPR013763">
    <property type="entry name" value="Cyclin-like_dom"/>
</dbReference>
<feature type="domain" description="Cyclin-like" evidence="2">
    <location>
        <begin position="48"/>
        <end position="137"/>
    </location>
</feature>
<dbReference type="Pfam" id="PF00134">
    <property type="entry name" value="Cyclin_N"/>
    <property type="match status" value="1"/>
</dbReference>
<dbReference type="InterPro" id="IPR006671">
    <property type="entry name" value="Cyclin_N"/>
</dbReference>
<comment type="caution">
    <text evidence="3">The sequence shown here is derived from an EMBL/GenBank/DDBJ whole genome shotgun (WGS) entry which is preliminary data.</text>
</comment>
<dbReference type="SUPFAM" id="SSF47954">
    <property type="entry name" value="Cyclin-like"/>
    <property type="match status" value="1"/>
</dbReference>
<keyword evidence="4" id="KW-1185">Reference proteome</keyword>
<dbReference type="InterPro" id="IPR039361">
    <property type="entry name" value="Cyclin"/>
</dbReference>
<organism evidence="3 4">
    <name type="scientific">Colletotrichum liriopes</name>
    <dbReference type="NCBI Taxonomy" id="708192"/>
    <lineage>
        <taxon>Eukaryota</taxon>
        <taxon>Fungi</taxon>
        <taxon>Dikarya</taxon>
        <taxon>Ascomycota</taxon>
        <taxon>Pezizomycotina</taxon>
        <taxon>Sordariomycetes</taxon>
        <taxon>Hypocreomycetidae</taxon>
        <taxon>Glomerellales</taxon>
        <taxon>Glomerellaceae</taxon>
        <taxon>Colletotrichum</taxon>
        <taxon>Colletotrichum spaethianum species complex</taxon>
    </lineage>
</organism>
<keyword evidence="1" id="KW-0195">Cyclin</keyword>
<proteinExistence type="inferred from homology"/>
<gene>
    <name evidence="3" type="ORF">ColLi_13898</name>
</gene>
<dbReference type="Gene3D" id="1.10.472.10">
    <property type="entry name" value="Cyclin-like"/>
    <property type="match status" value="1"/>
</dbReference>
<protein>
    <submittedName>
        <fullName evidence="3">G1/S-specific cyclin</fullName>
    </submittedName>
</protein>
<accession>A0AA37LZ44</accession>
<reference evidence="3 4" key="1">
    <citation type="submission" date="2021-07" db="EMBL/GenBank/DDBJ databases">
        <title>Genome data of Colletotrichum spaethianum.</title>
        <authorList>
            <person name="Utami Y.D."/>
            <person name="Hiruma K."/>
        </authorList>
    </citation>
    <scope>NUCLEOTIDE SEQUENCE [LARGE SCALE GENOMIC DNA]</scope>
    <source>
        <strain evidence="3 4">MAFF 242679</strain>
    </source>
</reference>
<dbReference type="AlphaFoldDB" id="A0AA37LZ44"/>
<sequence>MPKILKRTATDAWSTTEVSIPKRQKTAFFSTHQFGDEYSEDILRYMEHREALAHERLCLLPQTLFLSVNLLDRFCCEQSFHGEAYYKLIGCVALWIASKYIEEKDQVPRITDLTCFIPKGYYQEKRLVMRLEMYILTVLKWRVNHPTPQCFIQLLKVDCRNEMEVRESAAKLCRAKLVDCKYSGTKPSVLARDCLLLAMNSSLIASGFL</sequence>
<dbReference type="SMART" id="SM00385">
    <property type="entry name" value="CYCLIN"/>
    <property type="match status" value="1"/>
</dbReference>
<evidence type="ECO:0000256" key="1">
    <source>
        <dbReference type="RuleBase" id="RU000383"/>
    </source>
</evidence>
<dbReference type="InterPro" id="IPR036915">
    <property type="entry name" value="Cyclin-like_sf"/>
</dbReference>
<dbReference type="EMBL" id="BPPX01000066">
    <property type="protein sequence ID" value="GJC91060.1"/>
    <property type="molecule type" value="Genomic_DNA"/>
</dbReference>